<dbReference type="STRING" id="1208583.COMX_01845"/>
<evidence type="ECO:0000313" key="3">
    <source>
        <dbReference type="Proteomes" id="UP000019250"/>
    </source>
</evidence>
<accession>W7E5U1</accession>
<keyword evidence="3" id="KW-1185">Reference proteome</keyword>
<gene>
    <name evidence="2" type="ORF">COMX_01845</name>
</gene>
<reference evidence="2 3" key="1">
    <citation type="journal article" date="2014" name="Genome Announc.">
        <title>Draft Genome Sequence of Commensalibacter papalotli MX01, a Symbiont Identified from the Guts of Overwintering Monarch Butterflies.</title>
        <authorList>
            <person name="Servin-Garciduenas L.E."/>
            <person name="Sanchez-Quinto A."/>
            <person name="Martinez-Romero E."/>
        </authorList>
    </citation>
    <scope>NUCLEOTIDE SEQUENCE [LARGE SCALE GENOMIC DNA]</scope>
    <source>
        <strain evidence="3">MX-MONARCH01</strain>
    </source>
</reference>
<evidence type="ECO:0000256" key="1">
    <source>
        <dbReference type="SAM" id="Phobius"/>
    </source>
</evidence>
<protein>
    <submittedName>
        <fullName evidence="2">Uncharacterized protein</fullName>
    </submittedName>
</protein>
<dbReference type="EMBL" id="ATSX01000001">
    <property type="protein sequence ID" value="EUK18451.1"/>
    <property type="molecule type" value="Genomic_DNA"/>
</dbReference>
<sequence length="79" mass="9890">MQVFFEKRNIFQGIIAYVKGFENLMNVLPTVVRHSIRSLMELQEDVLIILDKMLYIYHYFFIVYIFWFFCRFFLIIMWF</sequence>
<evidence type="ECO:0000313" key="2">
    <source>
        <dbReference type="EMBL" id="EUK18451.1"/>
    </source>
</evidence>
<keyword evidence="1" id="KW-1133">Transmembrane helix</keyword>
<comment type="caution">
    <text evidence="2">The sequence shown here is derived from an EMBL/GenBank/DDBJ whole genome shotgun (WGS) entry which is preliminary data.</text>
</comment>
<keyword evidence="1" id="KW-0472">Membrane</keyword>
<feature type="transmembrane region" description="Helical" evidence="1">
    <location>
        <begin position="56"/>
        <end position="78"/>
    </location>
</feature>
<proteinExistence type="predicted"/>
<dbReference type="AlphaFoldDB" id="W7E5U1"/>
<dbReference type="Proteomes" id="UP000019250">
    <property type="component" value="Unassembled WGS sequence"/>
</dbReference>
<name>W7E5U1_9PROT</name>
<organism evidence="2 3">
    <name type="scientific">Commensalibacter papalotli</name>
    <name type="common">ex Servin-Garciduenas et al. 2014</name>
    <dbReference type="NCBI Taxonomy" id="1208583"/>
    <lineage>
        <taxon>Bacteria</taxon>
        <taxon>Pseudomonadati</taxon>
        <taxon>Pseudomonadota</taxon>
        <taxon>Alphaproteobacteria</taxon>
        <taxon>Acetobacterales</taxon>
        <taxon>Acetobacteraceae</taxon>
    </lineage>
</organism>
<keyword evidence="1" id="KW-0812">Transmembrane</keyword>